<dbReference type="PROSITE" id="PS50297">
    <property type="entry name" value="ANK_REP_REGION"/>
    <property type="match status" value="1"/>
</dbReference>
<accession>A0A0N4WWX2</accession>
<dbReference type="WBParaSite" id="HPLM_0001627601-mRNA-1">
    <property type="protein sequence ID" value="HPLM_0001627601-mRNA-1"/>
    <property type="gene ID" value="HPLM_0001627601"/>
</dbReference>
<sequence>LDSCLNSTENDKIPLVIASRNGHVDVVRYLLAKGADPNVVGTVSFDGETICELDLYYC</sequence>
<evidence type="ECO:0000313" key="2">
    <source>
        <dbReference type="WBParaSite" id="HPLM_0001627601-mRNA-1"/>
    </source>
</evidence>
<dbReference type="SMART" id="SM00248">
    <property type="entry name" value="ANK"/>
    <property type="match status" value="1"/>
</dbReference>
<feature type="repeat" description="ANK" evidence="1">
    <location>
        <begin position="10"/>
        <end position="42"/>
    </location>
</feature>
<dbReference type="PROSITE" id="PS50088">
    <property type="entry name" value="ANK_REPEAT"/>
    <property type="match status" value="1"/>
</dbReference>
<dbReference type="AlphaFoldDB" id="A0A0N4WWX2"/>
<protein>
    <submittedName>
        <fullName evidence="2">ANK_REP_REGION domain-containing protein</fullName>
    </submittedName>
</protein>
<reference evidence="2" key="1">
    <citation type="submission" date="2017-02" db="UniProtKB">
        <authorList>
            <consortium name="WormBaseParasite"/>
        </authorList>
    </citation>
    <scope>IDENTIFICATION</scope>
</reference>
<dbReference type="SUPFAM" id="SSF48403">
    <property type="entry name" value="Ankyrin repeat"/>
    <property type="match status" value="1"/>
</dbReference>
<dbReference type="Gene3D" id="1.25.40.20">
    <property type="entry name" value="Ankyrin repeat-containing domain"/>
    <property type="match status" value="1"/>
</dbReference>
<dbReference type="Pfam" id="PF00023">
    <property type="entry name" value="Ank"/>
    <property type="match status" value="1"/>
</dbReference>
<organism evidence="2">
    <name type="scientific">Haemonchus placei</name>
    <name type="common">Barber's pole worm</name>
    <dbReference type="NCBI Taxonomy" id="6290"/>
    <lineage>
        <taxon>Eukaryota</taxon>
        <taxon>Metazoa</taxon>
        <taxon>Ecdysozoa</taxon>
        <taxon>Nematoda</taxon>
        <taxon>Chromadorea</taxon>
        <taxon>Rhabditida</taxon>
        <taxon>Rhabditina</taxon>
        <taxon>Rhabditomorpha</taxon>
        <taxon>Strongyloidea</taxon>
        <taxon>Trichostrongylidae</taxon>
        <taxon>Haemonchus</taxon>
    </lineage>
</organism>
<name>A0A0N4WWX2_HAEPC</name>
<evidence type="ECO:0000256" key="1">
    <source>
        <dbReference type="PROSITE-ProRule" id="PRU00023"/>
    </source>
</evidence>
<keyword evidence="1" id="KW-0040">ANK repeat</keyword>
<dbReference type="InterPro" id="IPR036770">
    <property type="entry name" value="Ankyrin_rpt-contain_sf"/>
</dbReference>
<dbReference type="InterPro" id="IPR002110">
    <property type="entry name" value="Ankyrin_rpt"/>
</dbReference>
<proteinExistence type="predicted"/>